<name>Q755Y3_EREGS</name>
<accession>Q755Y3</accession>
<dbReference type="Pfam" id="PF00010">
    <property type="entry name" value="HLH"/>
    <property type="match status" value="1"/>
</dbReference>
<dbReference type="GO" id="GO:0001216">
    <property type="term" value="F:DNA-binding transcription activator activity"/>
    <property type="evidence" value="ECO:0000318"/>
    <property type="project" value="GO_Central"/>
</dbReference>
<dbReference type="GO" id="GO:0000785">
    <property type="term" value="C:chromatin"/>
    <property type="evidence" value="ECO:0000318"/>
    <property type="project" value="GO_Central"/>
</dbReference>
<dbReference type="Gene3D" id="4.10.280.10">
    <property type="entry name" value="Helix-loop-helix DNA-binding domain"/>
    <property type="match status" value="1"/>
</dbReference>
<feature type="region of interest" description="Disordered" evidence="1">
    <location>
        <begin position="143"/>
        <end position="167"/>
    </location>
</feature>
<feature type="compositionally biased region" description="Low complexity" evidence="1">
    <location>
        <begin position="143"/>
        <end position="157"/>
    </location>
</feature>
<feature type="region of interest" description="Disordered" evidence="1">
    <location>
        <begin position="62"/>
        <end position="85"/>
    </location>
</feature>
<organism evidence="4 5">
    <name type="scientific">Eremothecium gossypii (strain ATCC 10895 / CBS 109.51 / FGSC 9923 / NRRL Y-1056)</name>
    <name type="common">Yeast</name>
    <name type="synonym">Ashbya gossypii</name>
    <dbReference type="NCBI Taxonomy" id="284811"/>
    <lineage>
        <taxon>Eukaryota</taxon>
        <taxon>Fungi</taxon>
        <taxon>Dikarya</taxon>
        <taxon>Ascomycota</taxon>
        <taxon>Saccharomycotina</taxon>
        <taxon>Saccharomycetes</taxon>
        <taxon>Saccharomycetales</taxon>
        <taxon>Saccharomycetaceae</taxon>
        <taxon>Eremothecium</taxon>
    </lineage>
</organism>
<dbReference type="KEGG" id="ago:AGOS_AER385C"/>
<proteinExistence type="predicted"/>
<dbReference type="PROSITE" id="PS50888">
    <property type="entry name" value="BHLH"/>
    <property type="match status" value="1"/>
</dbReference>
<keyword evidence="5" id="KW-1185">Reference proteome</keyword>
<keyword evidence="2" id="KW-0812">Transmembrane</keyword>
<evidence type="ECO:0000256" key="2">
    <source>
        <dbReference type="SAM" id="Phobius"/>
    </source>
</evidence>
<dbReference type="HOGENOM" id="CLU_018640_0_0_1"/>
<feature type="transmembrane region" description="Helical" evidence="2">
    <location>
        <begin position="638"/>
        <end position="661"/>
    </location>
</feature>
<dbReference type="InterPro" id="IPR019006">
    <property type="entry name" value="Sre1_C"/>
</dbReference>
<dbReference type="SMART" id="SM00353">
    <property type="entry name" value="HLH"/>
    <property type="match status" value="1"/>
</dbReference>
<dbReference type="EMBL" id="AE016818">
    <property type="protein sequence ID" value="AAS53064.2"/>
    <property type="molecule type" value="Genomic_DNA"/>
</dbReference>
<gene>
    <name evidence="4" type="ORF">AGOS_AER385C</name>
</gene>
<dbReference type="OrthoDB" id="2133190at2759"/>
<dbReference type="eggNOG" id="KOG2588">
    <property type="taxonomic scope" value="Eukaryota"/>
</dbReference>
<dbReference type="SUPFAM" id="SSF47459">
    <property type="entry name" value="HLH, helix-loop-helix DNA-binding domain"/>
    <property type="match status" value="1"/>
</dbReference>
<keyword evidence="2" id="KW-1133">Transmembrane helix</keyword>
<feature type="domain" description="BHLH" evidence="3">
    <location>
        <begin position="166"/>
        <end position="241"/>
    </location>
</feature>
<dbReference type="Pfam" id="PF09427">
    <property type="entry name" value="DUF2014"/>
    <property type="match status" value="1"/>
</dbReference>
<dbReference type="PANTHER" id="PTHR47336:SF2">
    <property type="entry name" value="TRANSCRIPTION FACTOR HMS1-RELATED"/>
    <property type="match status" value="1"/>
</dbReference>
<dbReference type="InParanoid" id="Q755Y3"/>
<dbReference type="AlphaFoldDB" id="Q755Y3"/>
<dbReference type="GO" id="GO:0005634">
    <property type="term" value="C:nucleus"/>
    <property type="evidence" value="ECO:0000318"/>
    <property type="project" value="GO_Central"/>
</dbReference>
<dbReference type="GO" id="GO:0046983">
    <property type="term" value="F:protein dimerization activity"/>
    <property type="evidence" value="ECO:0007669"/>
    <property type="project" value="InterPro"/>
</dbReference>
<dbReference type="PANTHER" id="PTHR47336">
    <property type="entry name" value="TRANSCRIPTION FACTOR HMS1-RELATED"/>
    <property type="match status" value="1"/>
</dbReference>
<dbReference type="InterPro" id="IPR011598">
    <property type="entry name" value="bHLH_dom"/>
</dbReference>
<dbReference type="InterPro" id="IPR036638">
    <property type="entry name" value="HLH_DNA-bd_sf"/>
</dbReference>
<sequence length="770" mass="85382">MQMSSSLLEAEMFLASLNSEESDNDSYNLFNTLTGRGVQVPLGLEAGMPSDLTPESFKSNTGFDSGLTEGLASTEFTSPLDPGDGDLKGSCRDRLLVNGGNINVSANGGNEAGFLGLEEHEGLSSVSPSVVNRKVVLAAGSVTDSTTSGSSGSAGASHGRISKPKRERMSHNIIEKKYRTNINDKILQLREIVPALRVASKREDGVTVGEDDIKQLDGLEPARKLNKASILTKTIEYIKHLEEKCAFFQAETERLKHGQSISTPESIRYLSQNATFSGVPSSTQNTLSSDVSSATSPFTANAYPNSNSSGDFNNKFLLGGIAFTMGMTCFGDNDDFQNARGLFAMPVFHYSPATNGYTLSDTYGTAINIKSSVISMIRLVFFFFVAFRFLVLFLHNNSPKQKSEKDNIPAMIIKFSEALEFGTSSGLWNTLKKTLFVNRFKYPKNCIERVESEMAKCFVLQIYARKSQCIDYLLHRYCMSSWTTLSKQVAIANAVAAKRGQSYGREWDMITNILQSSLKQTIESTDTLDILERSGTVAYSMRDFITLVNDSIINSNIHSILASLLDTLVDPSVDLDDTVKGIYKAEIQDDRSLQFARENYIVLNALFNISEVTSKNLLNLLRLEDKPSIDTINKDRLFVLYSAIMIQLLSKGHYVYLYMWFKRVPLRYLDVSNCTLLGVTGMYLTLRHIMAHEDHLPDQEIFSLLEELATKLRVWLGSAPADVLDIEVRGKLIEYCMNTALYCGGKIEHPTSTTLMTDHDEDESESSDSE</sequence>
<feature type="transmembrane region" description="Helical" evidence="2">
    <location>
        <begin position="376"/>
        <end position="395"/>
    </location>
</feature>
<dbReference type="InterPro" id="IPR052099">
    <property type="entry name" value="Regulatory_TF_Diverse"/>
</dbReference>
<reference evidence="5" key="2">
    <citation type="journal article" date="2013" name="G3 (Bethesda)">
        <title>Genomes of Ashbya fungi isolated from insects reveal four mating-type loci, numerous translocations, lack of transposons, and distinct gene duplications.</title>
        <authorList>
            <person name="Dietrich F.S."/>
            <person name="Voegeli S."/>
            <person name="Kuo S."/>
            <person name="Philippsen P."/>
        </authorList>
    </citation>
    <scope>GENOME REANNOTATION</scope>
    <source>
        <strain evidence="5">ATCC 10895 / CBS 109.51 / FGSC 9923 / NRRL Y-1056</strain>
    </source>
</reference>
<dbReference type="GeneID" id="4621456"/>
<dbReference type="RefSeq" id="NP_985240.2">
    <property type="nucleotide sequence ID" value="NM_210594.2"/>
</dbReference>
<evidence type="ECO:0000259" key="3">
    <source>
        <dbReference type="PROSITE" id="PS50888"/>
    </source>
</evidence>
<keyword evidence="2" id="KW-0472">Membrane</keyword>
<reference evidence="4 5" key="1">
    <citation type="journal article" date="2004" name="Science">
        <title>The Ashbya gossypii genome as a tool for mapping the ancient Saccharomyces cerevisiae genome.</title>
        <authorList>
            <person name="Dietrich F.S."/>
            <person name="Voegeli S."/>
            <person name="Brachat S."/>
            <person name="Lerch A."/>
            <person name="Gates K."/>
            <person name="Steiner S."/>
            <person name="Mohr C."/>
            <person name="Pohlmann R."/>
            <person name="Luedi P."/>
            <person name="Choi S."/>
            <person name="Wing R.A."/>
            <person name="Flavier A."/>
            <person name="Gaffney T.D."/>
            <person name="Philippsen P."/>
        </authorList>
    </citation>
    <scope>NUCLEOTIDE SEQUENCE [LARGE SCALE GENOMIC DNA]</scope>
    <source>
        <strain evidence="5">ATCC 10895 / CBS 109.51 / FGSC 9923 / NRRL Y-1056</strain>
    </source>
</reference>
<evidence type="ECO:0000313" key="5">
    <source>
        <dbReference type="Proteomes" id="UP000000591"/>
    </source>
</evidence>
<dbReference type="GO" id="GO:0000978">
    <property type="term" value="F:RNA polymerase II cis-regulatory region sequence-specific DNA binding"/>
    <property type="evidence" value="ECO:0000318"/>
    <property type="project" value="GO_Central"/>
</dbReference>
<evidence type="ECO:0000256" key="1">
    <source>
        <dbReference type="SAM" id="MobiDB-lite"/>
    </source>
</evidence>
<evidence type="ECO:0000313" key="4">
    <source>
        <dbReference type="EMBL" id="AAS53064.2"/>
    </source>
</evidence>
<protein>
    <submittedName>
        <fullName evidence="4">AER385Cp</fullName>
    </submittedName>
</protein>
<dbReference type="STRING" id="284811.Q755Y3"/>
<dbReference type="Proteomes" id="UP000000591">
    <property type="component" value="Chromosome V"/>
</dbReference>
<dbReference type="OMA" id="IEWEMIT"/>
<dbReference type="GO" id="GO:0045944">
    <property type="term" value="P:positive regulation of transcription by RNA polymerase II"/>
    <property type="evidence" value="ECO:0000318"/>
    <property type="project" value="GO_Central"/>
</dbReference>